<dbReference type="Gene3D" id="3.30.1380.10">
    <property type="match status" value="1"/>
</dbReference>
<feature type="chain" id="PRO_5047122646" description="D-alanyl-D-alanine carboxypeptidase-like core domain-containing protein" evidence="2">
    <location>
        <begin position="30"/>
        <end position="500"/>
    </location>
</feature>
<dbReference type="RefSeq" id="WP_159899307.1">
    <property type="nucleotide sequence ID" value="NZ_VMSB01000001.1"/>
</dbReference>
<dbReference type="Proteomes" id="UP001500390">
    <property type="component" value="Unassembled WGS sequence"/>
</dbReference>
<feature type="region of interest" description="Disordered" evidence="1">
    <location>
        <begin position="30"/>
        <end position="128"/>
    </location>
</feature>
<dbReference type="InterPro" id="IPR009045">
    <property type="entry name" value="Zn_M74/Hedgehog-like"/>
</dbReference>
<feature type="compositionally biased region" description="Pro residues" evidence="1">
    <location>
        <begin position="47"/>
        <end position="67"/>
    </location>
</feature>
<protein>
    <recommendedName>
        <fullName evidence="3">D-alanyl-D-alanine carboxypeptidase-like core domain-containing protein</fullName>
    </recommendedName>
</protein>
<keyword evidence="2" id="KW-0732">Signal</keyword>
<keyword evidence="5" id="KW-1185">Reference proteome</keyword>
<feature type="compositionally biased region" description="Pro residues" evidence="1">
    <location>
        <begin position="83"/>
        <end position="93"/>
    </location>
</feature>
<comment type="caution">
    <text evidence="4">The sequence shown here is derived from an EMBL/GenBank/DDBJ whole genome shotgun (WGS) entry which is preliminary data.</text>
</comment>
<dbReference type="SUPFAM" id="SSF55166">
    <property type="entry name" value="Hedgehog/DD-peptidase"/>
    <property type="match status" value="1"/>
</dbReference>
<feature type="signal peptide" evidence="2">
    <location>
        <begin position="1"/>
        <end position="29"/>
    </location>
</feature>
<dbReference type="EMBL" id="BAABFX010000009">
    <property type="protein sequence ID" value="GAA4387702.1"/>
    <property type="molecule type" value="Genomic_DNA"/>
</dbReference>
<dbReference type="InterPro" id="IPR003709">
    <property type="entry name" value="VanY-like_core_dom"/>
</dbReference>
<accession>A0ABP8JA90</accession>
<proteinExistence type="predicted"/>
<evidence type="ECO:0000256" key="1">
    <source>
        <dbReference type="SAM" id="MobiDB-lite"/>
    </source>
</evidence>
<evidence type="ECO:0000313" key="4">
    <source>
        <dbReference type="EMBL" id="GAA4387702.1"/>
    </source>
</evidence>
<gene>
    <name evidence="4" type="ORF">GCM10023153_02290</name>
</gene>
<feature type="compositionally biased region" description="Low complexity" evidence="1">
    <location>
        <begin position="68"/>
        <end position="82"/>
    </location>
</feature>
<feature type="domain" description="D-alanyl-D-alanine carboxypeptidase-like core" evidence="3">
    <location>
        <begin position="391"/>
        <end position="500"/>
    </location>
</feature>
<sequence length="500" mass="51666">MLWAHRIGTAVGAAALAAALVGTVSTAAAQSPATARLPGVFATDPTDPVPTEEPSPTPSVEPTPTPTPQTSSTPDPASTPGTSPSPKPTPKPSVTPIRPAAPIRPPARSSEPGRQSSGGGTGGVVDDAPLTGIYLNSQIAEADRITAALSASTSKVAVATRKMDLLAEKSNALLESMAAARESERGSIEEAARAKADLEVLDAKLEKARDVVREWVFLVYSGGAGSSDVAFMIEAMASRAEDIGDPLGDLSYLTEQRTRALQDVRVLTAEQVRLTAASEAAVTEAAAATAKIQSESSALTEVVAAQRELVGELRALQIEEVEKAGPIAAVLVGARSPKAKAAAERLRDALFAASGEVTDIGEPCTDDTGLYPNGLYPPSALCPLWGAPGESLSPAAAAAFNALSKSYAAQTGEPLCVTDSYRSLAGQIAIKAKRGHFAATPGTSNHGLGRALDLCGGVQDFSSPAHRWMKQNGPLFGWFHPSWAAADGRKPEPWHFEFAG</sequence>
<evidence type="ECO:0000259" key="3">
    <source>
        <dbReference type="Pfam" id="PF02557"/>
    </source>
</evidence>
<dbReference type="Pfam" id="PF02557">
    <property type="entry name" value="VanY"/>
    <property type="match status" value="1"/>
</dbReference>
<name>A0ABP8JA90_9MICO</name>
<evidence type="ECO:0000313" key="5">
    <source>
        <dbReference type="Proteomes" id="UP001500390"/>
    </source>
</evidence>
<organism evidence="4 5">
    <name type="scientific">Ornithinibacter aureus</name>
    <dbReference type="NCBI Taxonomy" id="622664"/>
    <lineage>
        <taxon>Bacteria</taxon>
        <taxon>Bacillati</taxon>
        <taxon>Actinomycetota</taxon>
        <taxon>Actinomycetes</taxon>
        <taxon>Micrococcales</taxon>
        <taxon>Intrasporangiaceae</taxon>
        <taxon>Ornithinibacter</taxon>
    </lineage>
</organism>
<reference evidence="5" key="1">
    <citation type="journal article" date="2019" name="Int. J. Syst. Evol. Microbiol.">
        <title>The Global Catalogue of Microorganisms (GCM) 10K type strain sequencing project: providing services to taxonomists for standard genome sequencing and annotation.</title>
        <authorList>
            <consortium name="The Broad Institute Genomics Platform"/>
            <consortium name="The Broad Institute Genome Sequencing Center for Infectious Disease"/>
            <person name="Wu L."/>
            <person name="Ma J."/>
        </authorList>
    </citation>
    <scope>NUCLEOTIDE SEQUENCE [LARGE SCALE GENOMIC DNA]</scope>
    <source>
        <strain evidence="5">JCM 17738</strain>
    </source>
</reference>
<evidence type="ECO:0000256" key="2">
    <source>
        <dbReference type="SAM" id="SignalP"/>
    </source>
</evidence>
<dbReference type="CDD" id="cd14814">
    <property type="entry name" value="Peptidase_M15"/>
    <property type="match status" value="1"/>
</dbReference>